<evidence type="ECO:0000256" key="7">
    <source>
        <dbReference type="ARBA" id="ARBA00022695"/>
    </source>
</evidence>
<dbReference type="InterPro" id="IPR017945">
    <property type="entry name" value="DHBP_synth_RibB-like_a/b_dom"/>
</dbReference>
<evidence type="ECO:0000259" key="12">
    <source>
        <dbReference type="PROSITE" id="PS51163"/>
    </source>
</evidence>
<dbReference type="InterPro" id="IPR050156">
    <property type="entry name" value="TC-AMP_synthase_SUA5"/>
</dbReference>
<organism evidence="13 14">
    <name type="scientific">Candidatus Staskawiczbacteria bacterium RIFCSPHIGHO2_01_FULL_36_16</name>
    <dbReference type="NCBI Taxonomy" id="1802200"/>
    <lineage>
        <taxon>Bacteria</taxon>
        <taxon>Candidatus Staskawicziibacteriota</taxon>
    </lineage>
</organism>
<evidence type="ECO:0000256" key="3">
    <source>
        <dbReference type="ARBA" id="ARBA00012584"/>
    </source>
</evidence>
<evidence type="ECO:0000256" key="9">
    <source>
        <dbReference type="ARBA" id="ARBA00022840"/>
    </source>
</evidence>
<comment type="subcellular location">
    <subcellularLocation>
        <location evidence="1">Cytoplasm</location>
    </subcellularLocation>
</comment>
<dbReference type="GO" id="GO:0061710">
    <property type="term" value="F:L-threonylcarbamoyladenylate synthase"/>
    <property type="evidence" value="ECO:0007669"/>
    <property type="project" value="UniProtKB-EC"/>
</dbReference>
<gene>
    <name evidence="13" type="ORF">A2812_01445</name>
</gene>
<dbReference type="EC" id="2.7.7.87" evidence="3"/>
<dbReference type="AlphaFoldDB" id="A0A1G2HJH9"/>
<keyword evidence="7" id="KW-0548">Nucleotidyltransferase</keyword>
<evidence type="ECO:0000256" key="1">
    <source>
        <dbReference type="ARBA" id="ARBA00004496"/>
    </source>
</evidence>
<dbReference type="PROSITE" id="PS51163">
    <property type="entry name" value="YRDC"/>
    <property type="match status" value="1"/>
</dbReference>
<name>A0A1G2HJH9_9BACT</name>
<feature type="domain" description="YrdC-like" evidence="12">
    <location>
        <begin position="8"/>
        <end position="181"/>
    </location>
</feature>
<dbReference type="PANTHER" id="PTHR17490">
    <property type="entry name" value="SUA5"/>
    <property type="match status" value="1"/>
</dbReference>
<comment type="similarity">
    <text evidence="2">Belongs to the SUA5 family.</text>
</comment>
<keyword evidence="6" id="KW-0819">tRNA processing</keyword>
<dbReference type="GO" id="GO:0006450">
    <property type="term" value="P:regulation of translational fidelity"/>
    <property type="evidence" value="ECO:0007669"/>
    <property type="project" value="TreeGrafter"/>
</dbReference>
<reference evidence="13 14" key="1">
    <citation type="journal article" date="2016" name="Nat. Commun.">
        <title>Thousands of microbial genomes shed light on interconnected biogeochemical processes in an aquifer system.</title>
        <authorList>
            <person name="Anantharaman K."/>
            <person name="Brown C.T."/>
            <person name="Hug L.A."/>
            <person name="Sharon I."/>
            <person name="Castelle C.J."/>
            <person name="Probst A.J."/>
            <person name="Thomas B.C."/>
            <person name="Singh A."/>
            <person name="Wilkins M.J."/>
            <person name="Karaoz U."/>
            <person name="Brodie E.L."/>
            <person name="Williams K.H."/>
            <person name="Hubbard S.S."/>
            <person name="Banfield J.F."/>
        </authorList>
    </citation>
    <scope>NUCLEOTIDE SEQUENCE [LARGE SCALE GENOMIC DNA]</scope>
</reference>
<evidence type="ECO:0000256" key="4">
    <source>
        <dbReference type="ARBA" id="ARBA00022490"/>
    </source>
</evidence>
<sequence>MEIIKLSQRAVNEAVKIIKNGGVVICPTDTVYGFLADAGNKKAVSRIFKIKKRQKAKPLPVFVKDIKMAKEISEISKEQKVILKKSWPGRITFVLKKKNKGTIALRIPKYKPLNDLLKKINKPLVQTSVNISGSPVLKNIKEIVEQFGDKIDLIIDEGNFPKRNPSKIIDLTADRGKVLRH</sequence>
<keyword evidence="9" id="KW-0067">ATP-binding</keyword>
<keyword evidence="8" id="KW-0547">Nucleotide-binding</keyword>
<dbReference type="GO" id="GO:0003725">
    <property type="term" value="F:double-stranded RNA binding"/>
    <property type="evidence" value="ECO:0007669"/>
    <property type="project" value="InterPro"/>
</dbReference>
<dbReference type="SUPFAM" id="SSF55821">
    <property type="entry name" value="YrdC/RibB"/>
    <property type="match status" value="1"/>
</dbReference>
<dbReference type="GO" id="GO:0005524">
    <property type="term" value="F:ATP binding"/>
    <property type="evidence" value="ECO:0007669"/>
    <property type="project" value="UniProtKB-KW"/>
</dbReference>
<dbReference type="PANTHER" id="PTHR17490:SF16">
    <property type="entry name" value="THREONYLCARBAMOYL-AMP SYNTHASE"/>
    <property type="match status" value="1"/>
</dbReference>
<dbReference type="Proteomes" id="UP000177190">
    <property type="component" value="Unassembled WGS sequence"/>
</dbReference>
<dbReference type="InterPro" id="IPR006070">
    <property type="entry name" value="Sua5-like_dom"/>
</dbReference>
<dbReference type="GO" id="GO:0008033">
    <property type="term" value="P:tRNA processing"/>
    <property type="evidence" value="ECO:0007669"/>
    <property type="project" value="UniProtKB-KW"/>
</dbReference>
<evidence type="ECO:0000313" key="13">
    <source>
        <dbReference type="EMBL" id="OGZ62647.1"/>
    </source>
</evidence>
<dbReference type="NCBIfam" id="TIGR00057">
    <property type="entry name" value="L-threonylcarbamoyladenylate synthase"/>
    <property type="match status" value="1"/>
</dbReference>
<dbReference type="STRING" id="1802200.A2812_01445"/>
<protein>
    <recommendedName>
        <fullName evidence="10">L-threonylcarbamoyladenylate synthase</fullName>
        <ecNumber evidence="3">2.7.7.87</ecNumber>
    </recommendedName>
    <alternativeName>
        <fullName evidence="10">L-threonylcarbamoyladenylate synthase</fullName>
    </alternativeName>
</protein>
<dbReference type="Pfam" id="PF01300">
    <property type="entry name" value="Sua5_yciO_yrdC"/>
    <property type="match status" value="1"/>
</dbReference>
<evidence type="ECO:0000313" key="14">
    <source>
        <dbReference type="Proteomes" id="UP000177190"/>
    </source>
</evidence>
<dbReference type="Gene3D" id="3.90.870.10">
    <property type="entry name" value="DHBP synthase"/>
    <property type="match status" value="1"/>
</dbReference>
<keyword evidence="5" id="KW-0808">Transferase</keyword>
<comment type="catalytic activity">
    <reaction evidence="11">
        <text>L-threonine + hydrogencarbonate + ATP = L-threonylcarbamoyladenylate + diphosphate + H2O</text>
        <dbReference type="Rhea" id="RHEA:36407"/>
        <dbReference type="ChEBI" id="CHEBI:15377"/>
        <dbReference type="ChEBI" id="CHEBI:17544"/>
        <dbReference type="ChEBI" id="CHEBI:30616"/>
        <dbReference type="ChEBI" id="CHEBI:33019"/>
        <dbReference type="ChEBI" id="CHEBI:57926"/>
        <dbReference type="ChEBI" id="CHEBI:73682"/>
        <dbReference type="EC" id="2.7.7.87"/>
    </reaction>
</comment>
<accession>A0A1G2HJH9</accession>
<evidence type="ECO:0000256" key="10">
    <source>
        <dbReference type="ARBA" id="ARBA00029774"/>
    </source>
</evidence>
<dbReference type="EMBL" id="MHOM01000054">
    <property type="protein sequence ID" value="OGZ62647.1"/>
    <property type="molecule type" value="Genomic_DNA"/>
</dbReference>
<dbReference type="GO" id="GO:0005737">
    <property type="term" value="C:cytoplasm"/>
    <property type="evidence" value="ECO:0007669"/>
    <property type="project" value="UniProtKB-SubCell"/>
</dbReference>
<evidence type="ECO:0000256" key="2">
    <source>
        <dbReference type="ARBA" id="ARBA00007663"/>
    </source>
</evidence>
<evidence type="ECO:0000256" key="5">
    <source>
        <dbReference type="ARBA" id="ARBA00022679"/>
    </source>
</evidence>
<dbReference type="GO" id="GO:0000049">
    <property type="term" value="F:tRNA binding"/>
    <property type="evidence" value="ECO:0007669"/>
    <property type="project" value="TreeGrafter"/>
</dbReference>
<evidence type="ECO:0000256" key="6">
    <source>
        <dbReference type="ARBA" id="ARBA00022694"/>
    </source>
</evidence>
<proteinExistence type="inferred from homology"/>
<keyword evidence="4" id="KW-0963">Cytoplasm</keyword>
<evidence type="ECO:0000256" key="8">
    <source>
        <dbReference type="ARBA" id="ARBA00022741"/>
    </source>
</evidence>
<evidence type="ECO:0000256" key="11">
    <source>
        <dbReference type="ARBA" id="ARBA00048366"/>
    </source>
</evidence>
<comment type="caution">
    <text evidence="13">The sequence shown here is derived from an EMBL/GenBank/DDBJ whole genome shotgun (WGS) entry which is preliminary data.</text>
</comment>